<dbReference type="InterPro" id="IPR037066">
    <property type="entry name" value="Plug_dom_sf"/>
</dbReference>
<comment type="subcellular location">
    <subcellularLocation>
        <location evidence="1">Cell outer membrane</location>
    </subcellularLocation>
</comment>
<keyword evidence="3" id="KW-0998">Cell outer membrane</keyword>
<keyword evidence="7" id="KW-1185">Reference proteome</keyword>
<comment type="caution">
    <text evidence="6">The sequence shown here is derived from an EMBL/GenBank/DDBJ whole genome shotgun (WGS) entry which is preliminary data.</text>
</comment>
<dbReference type="Gene3D" id="2.170.130.10">
    <property type="entry name" value="TonB-dependent receptor, plug domain"/>
    <property type="match status" value="1"/>
</dbReference>
<evidence type="ECO:0000313" key="6">
    <source>
        <dbReference type="EMBL" id="GCC51656.1"/>
    </source>
</evidence>
<reference evidence="6 7" key="1">
    <citation type="submission" date="2018-11" db="EMBL/GenBank/DDBJ databases">
        <title>Chryseotalea sanarue gen. nov., sp., nov., a member of the family Cytophagaceae, isolated from a brackish lake in Hamamatsu Japan.</title>
        <authorList>
            <person name="Maejima Y."/>
            <person name="Iino T."/>
            <person name="Muraguchi Y."/>
            <person name="Fukuda K."/>
            <person name="Ohkuma M."/>
            <person name="Moriuchi R."/>
            <person name="Dohra H."/>
            <person name="Kimbara K."/>
            <person name="Shintani M."/>
        </authorList>
    </citation>
    <scope>NUCLEOTIDE SEQUENCE [LARGE SCALE GENOMIC DNA]</scope>
    <source>
        <strain evidence="6 7">Ys</strain>
    </source>
</reference>
<dbReference type="InterPro" id="IPR036942">
    <property type="entry name" value="Beta-barrel_TonB_sf"/>
</dbReference>
<evidence type="ECO:0000313" key="7">
    <source>
        <dbReference type="Proteomes" id="UP000288227"/>
    </source>
</evidence>
<name>A0A401U9S4_9BACT</name>
<evidence type="ECO:0000256" key="2">
    <source>
        <dbReference type="ARBA" id="ARBA00023136"/>
    </source>
</evidence>
<gene>
    <name evidence="6" type="ORF">SanaruYs_18840</name>
</gene>
<dbReference type="AlphaFoldDB" id="A0A401U9S4"/>
<evidence type="ECO:0000256" key="3">
    <source>
        <dbReference type="ARBA" id="ARBA00023237"/>
    </source>
</evidence>
<dbReference type="SUPFAM" id="SSF56935">
    <property type="entry name" value="Porins"/>
    <property type="match status" value="1"/>
</dbReference>
<dbReference type="OrthoDB" id="905812at2"/>
<dbReference type="PANTHER" id="PTHR40980:SF4">
    <property type="entry name" value="TONB-DEPENDENT RECEPTOR-LIKE BETA-BARREL DOMAIN-CONTAINING PROTEIN"/>
    <property type="match status" value="1"/>
</dbReference>
<dbReference type="SUPFAM" id="SSF49464">
    <property type="entry name" value="Carboxypeptidase regulatory domain-like"/>
    <property type="match status" value="1"/>
</dbReference>
<evidence type="ECO:0000259" key="5">
    <source>
        <dbReference type="Pfam" id="PF14905"/>
    </source>
</evidence>
<feature type="chain" id="PRO_5019494042" evidence="4">
    <location>
        <begin position="20"/>
        <end position="772"/>
    </location>
</feature>
<dbReference type="Gene3D" id="2.40.170.20">
    <property type="entry name" value="TonB-dependent receptor, beta-barrel domain"/>
    <property type="match status" value="1"/>
</dbReference>
<feature type="domain" description="Outer membrane protein beta-barrel" evidence="5">
    <location>
        <begin position="367"/>
        <end position="768"/>
    </location>
</feature>
<feature type="signal peptide" evidence="4">
    <location>
        <begin position="1"/>
        <end position="19"/>
    </location>
</feature>
<keyword evidence="6" id="KW-0675">Receptor</keyword>
<proteinExistence type="predicted"/>
<dbReference type="Proteomes" id="UP000288227">
    <property type="component" value="Unassembled WGS sequence"/>
</dbReference>
<sequence>MQSNLLIFLALLCGFSAKGQEVFSVKGKLTEQTTQNPVPFANIAVYTEKGLNGGVSSDLDGNFTILKLAPGTYTFEIQVIGYQTKKLSNVNVQRNMDLGAINLLESTTVLNEIVVKGEAIRKPVEITAEGMTINPNQNISNTGGSALDVLRNTPSINVDAEGGISLRGSNSTNILINGRNSSISANLDQIPASAIKSIKIVNNPGAKYDADAKGGIINIELKKGDDLGTHGNAEFTMGTAGRYNGAIQLSHQTVKYNIYGGYDIQRPIRPSVSSIFRQSFGENPQTLRQNATFDRSSLNQNIKLGGDYFLGKNQFTYEGVFGNGKDDDTENRISNIVDNDGEENILRNNRETENGFSYDNALIYERSFENEEQSLKIVASNSGRDNTEKQMVETDRMNGNVLEEGIDQRSATREVRNISVLQADYVHPFNNNNKLETGYKTVFRMFDNDFNFENLDNTSGNWIEDNTVSNRFKYQEVVYAAYASYSQKFERFSFAVGSRMEMTNIQTRLFNNNQRNKQQYANFFPSANFQYKLNKKQELRFTYSKRIDRPGGWRLNPFPDIADSLNIRTGNPELRPEYIQSFELGQHLTLGRIDLTTTVFYRYTTGIIDYIVRLEDGIAYGRPENLNDGYDLGFEFIAVSPLTSWLSLNVGYSLFQRNVDGSNVSAEFVNSNLAWNTKAVADFLLPASFKFQITGNYESPEIEAQGTDVARYNVDLSMSKSIKDGKAKISISARDVFNTLRYGGTSFADSFRQERFVKPQSRIFLVSLGFKI</sequence>
<keyword evidence="2" id="KW-0472">Membrane</keyword>
<dbReference type="EMBL" id="BHXQ01000003">
    <property type="protein sequence ID" value="GCC51656.1"/>
    <property type="molecule type" value="Genomic_DNA"/>
</dbReference>
<protein>
    <submittedName>
        <fullName evidence="6">TonB-dependent receptor</fullName>
    </submittedName>
</protein>
<dbReference type="Pfam" id="PF14905">
    <property type="entry name" value="OMP_b-brl_3"/>
    <property type="match status" value="1"/>
</dbReference>
<dbReference type="PANTHER" id="PTHR40980">
    <property type="entry name" value="PLUG DOMAIN-CONTAINING PROTEIN"/>
    <property type="match status" value="1"/>
</dbReference>
<dbReference type="Gene3D" id="2.60.40.1120">
    <property type="entry name" value="Carboxypeptidase-like, regulatory domain"/>
    <property type="match status" value="1"/>
</dbReference>
<dbReference type="RefSeq" id="WP_127122310.1">
    <property type="nucleotide sequence ID" value="NZ_BHXQ01000003.1"/>
</dbReference>
<organism evidence="6 7">
    <name type="scientific">Chryseotalea sanaruensis</name>
    <dbReference type="NCBI Taxonomy" id="2482724"/>
    <lineage>
        <taxon>Bacteria</taxon>
        <taxon>Pseudomonadati</taxon>
        <taxon>Bacteroidota</taxon>
        <taxon>Cytophagia</taxon>
        <taxon>Cytophagales</taxon>
        <taxon>Chryseotaleaceae</taxon>
        <taxon>Chryseotalea</taxon>
    </lineage>
</organism>
<dbReference type="InterPro" id="IPR041700">
    <property type="entry name" value="OMP_b-brl_3"/>
</dbReference>
<evidence type="ECO:0000256" key="1">
    <source>
        <dbReference type="ARBA" id="ARBA00004442"/>
    </source>
</evidence>
<dbReference type="Pfam" id="PF13715">
    <property type="entry name" value="CarbopepD_reg_2"/>
    <property type="match status" value="1"/>
</dbReference>
<accession>A0A401U9S4</accession>
<keyword evidence="4" id="KW-0732">Signal</keyword>
<dbReference type="GO" id="GO:0009279">
    <property type="term" value="C:cell outer membrane"/>
    <property type="evidence" value="ECO:0007669"/>
    <property type="project" value="UniProtKB-SubCell"/>
</dbReference>
<evidence type="ECO:0000256" key="4">
    <source>
        <dbReference type="SAM" id="SignalP"/>
    </source>
</evidence>
<dbReference type="InterPro" id="IPR008969">
    <property type="entry name" value="CarboxyPept-like_regulatory"/>
</dbReference>